<evidence type="ECO:0000313" key="1">
    <source>
        <dbReference type="EMBL" id="AWN67146.1"/>
    </source>
</evidence>
<dbReference type="RefSeq" id="WP_109991487.1">
    <property type="nucleotide sequence ID" value="NZ_CP028161.1"/>
</dbReference>
<reference evidence="1 2" key="1">
    <citation type="submission" date="2018-03" db="EMBL/GenBank/DDBJ databases">
        <title>Genome sequence of Lactococcus lactis strain 14B4 from almond drupe.</title>
        <authorList>
            <person name="Tran T.D."/>
            <person name="McGarvey J.A."/>
            <person name="Huynh S."/>
            <person name="Parker C.T."/>
        </authorList>
    </citation>
    <scope>NUCLEOTIDE SEQUENCE [LARGE SCALE GENOMIC DNA]</scope>
    <source>
        <strain evidence="1 2">14B4</strain>
        <plasmid evidence="2">Plasmid p14b4</plasmid>
    </source>
</reference>
<sequence>MCNEPKESYCNSHSVPQFSLKTIAENGKLLQSAALLNAASLEDKKGVKNSGVFHIICNSCDKLYFRDYENIDNIVKKPTDKIMGQIAVKNFLLQISKRLAEQNLYQEQFRKINRSITFESKLEDINLDLKDYFLDYEINKDVVDNNRKNAYHILFWDILPYKIPIASQGAITLKKDYKNYPVNNVYDTSPDICMQSFHLLTLPLENQSVVLAFYHKKDKLYSQLRHQLNSIKKEDVLKYLNYIIFKETENYYISTKIEEKIFSNKRLLELAAEHNELPNLGMVNLFNLHNYKPVEIDEIPNLLSEEWAL</sequence>
<dbReference type="GeneID" id="89634727"/>
<gene>
    <name evidence="1" type="ORF">LL14B4_13160</name>
</gene>
<dbReference type="AlphaFoldDB" id="A0A2Z3KI38"/>
<dbReference type="Proteomes" id="UP000245919">
    <property type="component" value="Plasmid p14B4"/>
</dbReference>
<keyword evidence="1" id="KW-0614">Plasmid</keyword>
<organism evidence="1 2">
    <name type="scientific">Lactococcus lactis subsp. lactis</name>
    <name type="common">Streptococcus lactis</name>
    <dbReference type="NCBI Taxonomy" id="1360"/>
    <lineage>
        <taxon>Bacteria</taxon>
        <taxon>Bacillati</taxon>
        <taxon>Bacillota</taxon>
        <taxon>Bacilli</taxon>
        <taxon>Lactobacillales</taxon>
        <taxon>Streptococcaceae</taxon>
        <taxon>Lactococcus</taxon>
    </lineage>
</organism>
<accession>A0A2Z3KI38</accession>
<dbReference type="EMBL" id="CP028161">
    <property type="protein sequence ID" value="AWN67146.1"/>
    <property type="molecule type" value="Genomic_DNA"/>
</dbReference>
<proteinExistence type="predicted"/>
<evidence type="ECO:0000313" key="2">
    <source>
        <dbReference type="Proteomes" id="UP000245919"/>
    </source>
</evidence>
<name>A0A2Z3KI38_LACLL</name>
<protein>
    <submittedName>
        <fullName evidence="1">Uncharacterized protein</fullName>
    </submittedName>
</protein>
<geneLocation type="plasmid" evidence="2">
    <name>p14b4</name>
</geneLocation>